<comment type="caution">
    <text evidence="1">The sequence shown here is derived from an EMBL/GenBank/DDBJ whole genome shotgun (WGS) entry which is preliminary data.</text>
</comment>
<protein>
    <submittedName>
        <fullName evidence="1">Uncharacterized protein</fullName>
    </submittedName>
</protein>
<gene>
    <name evidence="1" type="ORF">E5S67_05857</name>
</gene>
<proteinExistence type="predicted"/>
<accession>A0ABX2D604</accession>
<evidence type="ECO:0000313" key="1">
    <source>
        <dbReference type="EMBL" id="NQE38074.1"/>
    </source>
</evidence>
<keyword evidence="2" id="KW-1185">Reference proteome</keyword>
<name>A0ABX2D604_9CYAN</name>
<evidence type="ECO:0000313" key="2">
    <source>
        <dbReference type="Proteomes" id="UP000702425"/>
    </source>
</evidence>
<dbReference type="EMBL" id="SRRZ01000177">
    <property type="protein sequence ID" value="NQE38074.1"/>
    <property type="molecule type" value="Genomic_DNA"/>
</dbReference>
<dbReference type="Proteomes" id="UP000702425">
    <property type="component" value="Unassembled WGS sequence"/>
</dbReference>
<reference evidence="1 2" key="1">
    <citation type="journal article" date="2020" name="Sci. Rep.">
        <title>A novel cyanobacterial geosmin producer, revising GeoA distribution and dispersion patterns in Bacteria.</title>
        <authorList>
            <person name="Churro C."/>
            <person name="Semedo-Aguiar A.P."/>
            <person name="Silva A.D."/>
            <person name="Pereira-Leal J.B."/>
            <person name="Leite R.B."/>
        </authorList>
    </citation>
    <scope>NUCLEOTIDE SEQUENCE [LARGE SCALE GENOMIC DNA]</scope>
    <source>
        <strain evidence="1 2">IPMA8</strain>
    </source>
</reference>
<dbReference type="RefSeq" id="WP_172192594.1">
    <property type="nucleotide sequence ID" value="NZ_CAWPPK010000087.1"/>
</dbReference>
<sequence length="69" mass="8062">MWNSPESLFGRDTPQENLLFVEQAGKPVSKPQENSLFVEQARNPVAYWRARHPTRKFTQDVNSKVRSLF</sequence>
<organism evidence="1 2">
    <name type="scientific">Microcoleus asticus IPMA8</name>
    <dbReference type="NCBI Taxonomy" id="2563858"/>
    <lineage>
        <taxon>Bacteria</taxon>
        <taxon>Bacillati</taxon>
        <taxon>Cyanobacteriota</taxon>
        <taxon>Cyanophyceae</taxon>
        <taxon>Oscillatoriophycideae</taxon>
        <taxon>Oscillatoriales</taxon>
        <taxon>Microcoleaceae</taxon>
        <taxon>Microcoleus</taxon>
        <taxon>Microcoleus asticus</taxon>
    </lineage>
</organism>